<feature type="domain" description="PKS/mFAS DH" evidence="8">
    <location>
        <begin position="606"/>
        <end position="903"/>
    </location>
</feature>
<dbReference type="STRING" id="45071.Lpar_0374"/>
<dbReference type="PATRIC" id="fig|45071.6.peg.401"/>
<dbReference type="UniPathway" id="UPA00094"/>
<name>A0A097NYX4_9GAMM</name>
<evidence type="ECO:0000256" key="3">
    <source>
        <dbReference type="ARBA" id="ARBA00022553"/>
    </source>
</evidence>
<dbReference type="Pfam" id="PF02801">
    <property type="entry name" value="Ketoacyl-synt_C"/>
    <property type="match status" value="1"/>
</dbReference>
<dbReference type="Gene3D" id="1.10.1200.10">
    <property type="entry name" value="ACP-like"/>
    <property type="match status" value="1"/>
</dbReference>
<evidence type="ECO:0000259" key="8">
    <source>
        <dbReference type="PROSITE" id="PS52019"/>
    </source>
</evidence>
<dbReference type="Pfam" id="PF00109">
    <property type="entry name" value="ketoacyl-synt"/>
    <property type="match status" value="1"/>
</dbReference>
<dbReference type="EMBL" id="KM222819">
    <property type="protein sequence ID" value="AIU36104.1"/>
    <property type="molecule type" value="Genomic_DNA"/>
</dbReference>
<dbReference type="SUPFAM" id="SSF47336">
    <property type="entry name" value="ACP-like"/>
    <property type="match status" value="1"/>
</dbReference>
<dbReference type="Pfam" id="PF14765">
    <property type="entry name" value="PS-DH"/>
    <property type="match status" value="1"/>
</dbReference>
<dbReference type="InterPro" id="IPR009081">
    <property type="entry name" value="PP-bd_ACP"/>
</dbReference>
<dbReference type="InterPro" id="IPR049551">
    <property type="entry name" value="PKS_DH_C"/>
</dbReference>
<feature type="domain" description="Ketosynthase family 3 (KS3)" evidence="7">
    <location>
        <begin position="29"/>
        <end position="452"/>
    </location>
</feature>
<evidence type="ECO:0000256" key="1">
    <source>
        <dbReference type="ARBA" id="ARBA00005194"/>
    </source>
</evidence>
<dbReference type="GO" id="GO:0031177">
    <property type="term" value="F:phosphopantetheine binding"/>
    <property type="evidence" value="ECO:0007669"/>
    <property type="project" value="InterPro"/>
</dbReference>
<dbReference type="PROSITE" id="PS52004">
    <property type="entry name" value="KS3_2"/>
    <property type="match status" value="1"/>
</dbReference>
<comment type="caution">
    <text evidence="5">Lacks conserved residue(s) required for the propagation of feature annotation.</text>
</comment>
<comment type="pathway">
    <text evidence="1">Lipid metabolism; fatty acid biosynthesis.</text>
</comment>
<dbReference type="InterPro" id="IPR020806">
    <property type="entry name" value="PKS_PP-bd"/>
</dbReference>
<dbReference type="Proteomes" id="UP000095229">
    <property type="component" value="Unassembled WGS sequence"/>
</dbReference>
<dbReference type="InterPro" id="IPR049900">
    <property type="entry name" value="PKS_mFAS_DH"/>
</dbReference>
<evidence type="ECO:0000259" key="7">
    <source>
        <dbReference type="PROSITE" id="PS52004"/>
    </source>
</evidence>
<reference evidence="9" key="1">
    <citation type="journal article" date="2013" name="ChemBioChem">
        <title>Biosynthesis of the natural fluorophore legioliulin from legionella.</title>
        <authorList>
            <person name="Ahrendt T."/>
            <person name="Miltenberger M."/>
            <person name="Haneburger I."/>
            <person name="Kirchner F."/>
            <person name="Kronenwerth M."/>
            <person name="Brachmann A.O."/>
            <person name="Hilbi H."/>
            <person name="Bode H.B."/>
        </authorList>
    </citation>
    <scope>NUCLEOTIDE SEQUENCE</scope>
    <source>
        <strain evidence="9">ATCC 35299</strain>
    </source>
</reference>
<dbReference type="InterPro" id="IPR020841">
    <property type="entry name" value="PKS_Beta-ketoAc_synthase_dom"/>
</dbReference>
<dbReference type="SMART" id="SM01294">
    <property type="entry name" value="PKS_PP_betabranch"/>
    <property type="match status" value="1"/>
</dbReference>
<evidence type="ECO:0000259" key="6">
    <source>
        <dbReference type="PROSITE" id="PS50075"/>
    </source>
</evidence>
<dbReference type="PROSITE" id="PS00606">
    <property type="entry name" value="KS3_1"/>
    <property type="match status" value="1"/>
</dbReference>
<sequence>MNDTTNLKKSLLMIQKLKKLLQEQNEKLFAPIAIIGVSCRLPEADNPQEFWDLLCQGKNVISPIPETRWELLKGTREMAQRDDNLAYWGGYLPKIDAFDAYFFGISPREAMRMDPQQRILLEVSYESFEDAGLTVDTLAGSNMGVFSSLYASQFSHLQKLDSDMDALFIPTGSAISMAANRLSYLFDLRGPSLVLDTACSSSLIAIQLACLNLQANLCDTALVSAVNINLLPSIHSVLAKATMLSPTGQCHTFDAKADGYVQGEGAGAIILKPLAQALKDKNKVYAVLTGGAVNQDGKTNGLTAPNGLQQEQLLRAAYRTAKTDPAHVSYIECHGTGTFLGDPIEIQALGEVIGKNRNSDSPCWISSVKTNLGHLEPAAGIISVIKTALALKNGLIPPHLNFNQANPHIPFERYSLQIPNQPEQLPRYSDVGIAGVSGFGFGGANAHLVLRELSSNEQPIFTDEIRRNEELFTLSAKEKSALFALIGRWCNYLKNNSQTNLAQICYNLHIRRSHFAQRLAIITDSVTDLYQKLVALQINPDAQMEFIFISHEQKKSLPPIPISEFSTLDLPALAKNYVAHAQIDWKKYEEKRSYAPLDMPFYPWQHKTYWPTLEQGLNENTNTIYPMRGKVLVSPLPARQFEFVFDTKIMPEVQDTFYVLHAGYYLEMLAYATKQLSQKTSFIVQNLNYLSPILVLDGKTISVQLIIQTDAEGILSCRFYSNDGQESWIEHASGTLIPNSSPSFNQLEPKDELLQRLSISGTTETFYNRITEMGMPAGDTIRWAHQYWANKDELFCELREPKSSERGKQFITQMHPGIIDACIQTLFLLLPKRFNKPYIAAHMGTLKFYGSLEDQKYVYTILKELHPEGKYILADWYLLDNNYALIATCHDLRMTVLNDTLQINQIMEIQTQFQLDFSLPYEVCQTKLTQYLREQFAMIFSMPQDDIKPYQSLHELGMDSLMALAVIRIIETNLGITYSLPLIMQGPSINEIAEYVLASQWLGPAKKPPELQLYSENNPLRELTSEREIQRDTGYVTGEYTHVPEDSSIVSTKQFPSEVDFPKKSTIWIANRKIQENAQVRLFCFPYGGGGASIYREWQQEFPDFIEVCPIQLPGRENRMEEQPLTDLNSLISILANQLKPQFNLPFAFFGHSFGSLIGFELSRYLRRHNFTQPEHLFASAYPDPRIPSKSLDNLLAKLHQMNINLFDLNSERISELDDEQLTALSGVFKENGVVDYSDERMNKSIIKVLLPIFIGDMNLVKSYAYRDESPLKSSITVFLGKEDTWVSPEDHLGWVAHSLGNCEFHQFNSGHLFIREKEIRSKVIQKITEKLLHFSTAESEI</sequence>
<dbReference type="InterPro" id="IPR001031">
    <property type="entry name" value="Thioesterase"/>
</dbReference>
<dbReference type="InterPro" id="IPR042104">
    <property type="entry name" value="PKS_dehydratase_sf"/>
</dbReference>
<dbReference type="SUPFAM" id="SSF53474">
    <property type="entry name" value="alpha/beta-Hydrolases"/>
    <property type="match status" value="1"/>
</dbReference>
<organism evidence="9">
    <name type="scientific">Legionella parisiensis</name>
    <dbReference type="NCBI Taxonomy" id="45071"/>
    <lineage>
        <taxon>Bacteria</taxon>
        <taxon>Pseudomonadati</taxon>
        <taxon>Pseudomonadota</taxon>
        <taxon>Gammaproteobacteria</taxon>
        <taxon>Legionellales</taxon>
        <taxon>Legionellaceae</taxon>
        <taxon>Legionella</taxon>
    </lineage>
</organism>
<evidence type="ECO:0000256" key="2">
    <source>
        <dbReference type="ARBA" id="ARBA00022450"/>
    </source>
</evidence>
<dbReference type="Gene3D" id="3.10.129.110">
    <property type="entry name" value="Polyketide synthase dehydratase"/>
    <property type="match status" value="1"/>
</dbReference>
<proteinExistence type="predicted"/>
<dbReference type="SMART" id="SM00825">
    <property type="entry name" value="PKS_KS"/>
    <property type="match status" value="1"/>
</dbReference>
<feature type="region of interest" description="C-terminal hotdog fold" evidence="5">
    <location>
        <begin position="758"/>
        <end position="903"/>
    </location>
</feature>
<evidence type="ECO:0000256" key="5">
    <source>
        <dbReference type="PROSITE-ProRule" id="PRU01363"/>
    </source>
</evidence>
<dbReference type="InterPro" id="IPR016039">
    <property type="entry name" value="Thiolase-like"/>
</dbReference>
<dbReference type="PANTHER" id="PTHR43775">
    <property type="entry name" value="FATTY ACID SYNTHASE"/>
    <property type="match status" value="1"/>
</dbReference>
<protein>
    <submittedName>
        <fullName evidence="9">LglE</fullName>
    </submittedName>
    <submittedName>
        <fullName evidence="10">Phthiocerol synthesis polyketide synthase type I PpsA</fullName>
    </submittedName>
</protein>
<reference evidence="10 11" key="3">
    <citation type="submission" date="2016-02" db="EMBL/GenBank/DDBJ databases">
        <title>Secondary metabolites in Legionella.</title>
        <authorList>
            <person name="Tobias N.J."/>
            <person name="Bode H.B."/>
        </authorList>
    </citation>
    <scope>NUCLEOTIDE SEQUENCE [LARGE SCALE GENOMIC DNA]</scope>
    <source>
        <strain evidence="10 11">DSM 19216</strain>
    </source>
</reference>
<dbReference type="Gene3D" id="3.40.50.1820">
    <property type="entry name" value="alpha/beta hydrolase"/>
    <property type="match status" value="1"/>
</dbReference>
<gene>
    <name evidence="10" type="primary">ppsA_2</name>
    <name evidence="10" type="ORF">lpari_02425</name>
</gene>
<evidence type="ECO:0000313" key="11">
    <source>
        <dbReference type="Proteomes" id="UP000095229"/>
    </source>
</evidence>
<keyword evidence="2" id="KW-0596">Phosphopantetheine</keyword>
<dbReference type="PROSITE" id="PS52019">
    <property type="entry name" value="PKS_MFAS_DH"/>
    <property type="match status" value="1"/>
</dbReference>
<dbReference type="InterPro" id="IPR014030">
    <property type="entry name" value="Ketoacyl_synth_N"/>
</dbReference>
<feature type="region of interest" description="N-terminal hotdog fold" evidence="5">
    <location>
        <begin position="606"/>
        <end position="743"/>
    </location>
</feature>
<dbReference type="InterPro" id="IPR036736">
    <property type="entry name" value="ACP-like_sf"/>
</dbReference>
<accession>A0A097NYX4</accession>
<dbReference type="InterPro" id="IPR029058">
    <property type="entry name" value="AB_hydrolase_fold"/>
</dbReference>
<dbReference type="GO" id="GO:0004315">
    <property type="term" value="F:3-oxoacyl-[acyl-carrier-protein] synthase activity"/>
    <property type="evidence" value="ECO:0007669"/>
    <property type="project" value="InterPro"/>
</dbReference>
<dbReference type="Pfam" id="PF00975">
    <property type="entry name" value="Thioesterase"/>
    <property type="match status" value="1"/>
</dbReference>
<dbReference type="GO" id="GO:0006633">
    <property type="term" value="P:fatty acid biosynthetic process"/>
    <property type="evidence" value="ECO:0007669"/>
    <property type="project" value="UniProtKB-UniPathway"/>
</dbReference>
<keyword evidence="4" id="KW-0808">Transferase</keyword>
<dbReference type="Gene3D" id="3.40.47.10">
    <property type="match status" value="1"/>
</dbReference>
<dbReference type="CDD" id="cd00833">
    <property type="entry name" value="PKS"/>
    <property type="match status" value="1"/>
</dbReference>
<dbReference type="PROSITE" id="PS00012">
    <property type="entry name" value="PHOSPHOPANTETHEINE"/>
    <property type="match status" value="1"/>
</dbReference>
<dbReference type="InterPro" id="IPR006162">
    <property type="entry name" value="Ppantetheine_attach_site"/>
</dbReference>
<dbReference type="PANTHER" id="PTHR43775:SF37">
    <property type="entry name" value="SI:DKEY-61P9.11"/>
    <property type="match status" value="1"/>
</dbReference>
<dbReference type="EMBL" id="LSOG01000065">
    <property type="protein sequence ID" value="OEH46557.1"/>
    <property type="molecule type" value="Genomic_DNA"/>
</dbReference>
<evidence type="ECO:0000313" key="9">
    <source>
        <dbReference type="EMBL" id="AIU36104.1"/>
    </source>
</evidence>
<dbReference type="InterPro" id="IPR018201">
    <property type="entry name" value="Ketoacyl_synth_AS"/>
</dbReference>
<dbReference type="Pfam" id="PF22621">
    <property type="entry name" value="CurL-like_PKS_C"/>
    <property type="match status" value="1"/>
</dbReference>
<keyword evidence="11" id="KW-1185">Reference proteome</keyword>
<evidence type="ECO:0000256" key="4">
    <source>
        <dbReference type="ARBA" id="ARBA00022679"/>
    </source>
</evidence>
<keyword evidence="3" id="KW-0597">Phosphoprotein</keyword>
<dbReference type="InterPro" id="IPR014031">
    <property type="entry name" value="Ketoacyl_synth_C"/>
</dbReference>
<dbReference type="SUPFAM" id="SSF53901">
    <property type="entry name" value="Thiolase-like"/>
    <property type="match status" value="1"/>
</dbReference>
<dbReference type="SMART" id="SM00823">
    <property type="entry name" value="PKS_PP"/>
    <property type="match status" value="1"/>
</dbReference>
<dbReference type="InterPro" id="IPR050091">
    <property type="entry name" value="PKS_NRPS_Biosynth_Enz"/>
</dbReference>
<dbReference type="GO" id="GO:0004312">
    <property type="term" value="F:fatty acid synthase activity"/>
    <property type="evidence" value="ECO:0007669"/>
    <property type="project" value="TreeGrafter"/>
</dbReference>
<dbReference type="Gene3D" id="1.10.1240.100">
    <property type="match status" value="1"/>
</dbReference>
<evidence type="ECO:0000313" key="10">
    <source>
        <dbReference type="EMBL" id="OEH46557.1"/>
    </source>
</evidence>
<feature type="domain" description="Carrier" evidence="6">
    <location>
        <begin position="926"/>
        <end position="1000"/>
    </location>
</feature>
<dbReference type="Pfam" id="PF00550">
    <property type="entry name" value="PP-binding"/>
    <property type="match status" value="1"/>
</dbReference>
<dbReference type="PROSITE" id="PS50075">
    <property type="entry name" value="CARRIER"/>
    <property type="match status" value="1"/>
</dbReference>
<reference evidence="9" key="2">
    <citation type="submission" date="2014-07" db="EMBL/GenBank/DDBJ databases">
        <authorList>
            <person name="Ahrendt T."/>
            <person name="Bode H.B."/>
        </authorList>
    </citation>
    <scope>NUCLEOTIDE SEQUENCE</scope>
    <source>
        <strain evidence="9">ATCC 35299</strain>
    </source>
</reference>
<dbReference type="RefSeq" id="WP_058516308.1">
    <property type="nucleotide sequence ID" value="NZ_CAAAIE010000004.1"/>
</dbReference>